<feature type="region of interest" description="Disordered" evidence="1">
    <location>
        <begin position="82"/>
        <end position="108"/>
    </location>
</feature>
<sequence length="108" mass="12120">MLVKSMQLQLSDTKIKLADKQAALEKTHDLKIALKSSFPPASFFPNFHLYFKKNKLSLKSRVAAVINNDGEFVSLVPYVKKEHPQTPKPDLLKPSLSSSERRGCTHGI</sequence>
<protein>
    <submittedName>
        <fullName evidence="3">Uncharacterized protein LOC104769510</fullName>
    </submittedName>
</protein>
<evidence type="ECO:0000313" key="2">
    <source>
        <dbReference type="Proteomes" id="UP000694864"/>
    </source>
</evidence>
<name>A0ABM0XWJ8_CAMSA</name>
<proteinExistence type="predicted"/>
<feature type="compositionally biased region" description="Low complexity" evidence="1">
    <location>
        <begin position="88"/>
        <end position="98"/>
    </location>
</feature>
<organism evidence="2 3">
    <name type="scientific">Camelina sativa</name>
    <name type="common">False flax</name>
    <name type="synonym">Myagrum sativum</name>
    <dbReference type="NCBI Taxonomy" id="90675"/>
    <lineage>
        <taxon>Eukaryota</taxon>
        <taxon>Viridiplantae</taxon>
        <taxon>Streptophyta</taxon>
        <taxon>Embryophyta</taxon>
        <taxon>Tracheophyta</taxon>
        <taxon>Spermatophyta</taxon>
        <taxon>Magnoliopsida</taxon>
        <taxon>eudicotyledons</taxon>
        <taxon>Gunneridae</taxon>
        <taxon>Pentapetalae</taxon>
        <taxon>rosids</taxon>
        <taxon>malvids</taxon>
        <taxon>Brassicales</taxon>
        <taxon>Brassicaceae</taxon>
        <taxon>Camelineae</taxon>
        <taxon>Camelina</taxon>
    </lineage>
</organism>
<keyword evidence="2" id="KW-1185">Reference proteome</keyword>
<reference evidence="3" key="2">
    <citation type="submission" date="2025-08" db="UniProtKB">
        <authorList>
            <consortium name="RefSeq"/>
        </authorList>
    </citation>
    <scope>IDENTIFICATION</scope>
    <source>
        <tissue evidence="3">Leaf</tissue>
    </source>
</reference>
<evidence type="ECO:0000256" key="1">
    <source>
        <dbReference type="SAM" id="MobiDB-lite"/>
    </source>
</evidence>
<reference evidence="2" key="1">
    <citation type="journal article" date="2014" name="Nat. Commun.">
        <title>The emerging biofuel crop Camelina sativa retains a highly undifferentiated hexaploid genome structure.</title>
        <authorList>
            <person name="Kagale S."/>
            <person name="Koh C."/>
            <person name="Nixon J."/>
            <person name="Bollina V."/>
            <person name="Clarke W.E."/>
            <person name="Tuteja R."/>
            <person name="Spillane C."/>
            <person name="Robinson S.J."/>
            <person name="Links M.G."/>
            <person name="Clarke C."/>
            <person name="Higgins E.E."/>
            <person name="Huebert T."/>
            <person name="Sharpe A.G."/>
            <person name="Parkin I.A."/>
        </authorList>
    </citation>
    <scope>NUCLEOTIDE SEQUENCE [LARGE SCALE GENOMIC DNA]</scope>
    <source>
        <strain evidence="2">cv. DH55</strain>
    </source>
</reference>
<gene>
    <name evidence="3" type="primary">LOC104769510</name>
</gene>
<dbReference type="GeneID" id="104769510"/>
<accession>A0ABM0XWJ8</accession>
<dbReference type="RefSeq" id="XP_010492039.1">
    <property type="nucleotide sequence ID" value="XM_010493737.2"/>
</dbReference>
<evidence type="ECO:0000313" key="3">
    <source>
        <dbReference type="RefSeq" id="XP_010492039.1"/>
    </source>
</evidence>
<dbReference type="Proteomes" id="UP000694864">
    <property type="component" value="Chromosome 20"/>
</dbReference>
<feature type="compositionally biased region" description="Basic and acidic residues" evidence="1">
    <location>
        <begin position="99"/>
        <end position="108"/>
    </location>
</feature>